<organism evidence="1 2">
    <name type="scientific">Nitrosovibrio tenuis</name>
    <dbReference type="NCBI Taxonomy" id="1233"/>
    <lineage>
        <taxon>Bacteria</taxon>
        <taxon>Pseudomonadati</taxon>
        <taxon>Pseudomonadota</taxon>
        <taxon>Betaproteobacteria</taxon>
        <taxon>Nitrosomonadales</taxon>
        <taxon>Nitrosomonadaceae</taxon>
        <taxon>Nitrosovibrio</taxon>
    </lineage>
</organism>
<dbReference type="Pfam" id="PF16162">
    <property type="entry name" value="KwaB"/>
    <property type="match status" value="1"/>
</dbReference>
<dbReference type="InterPro" id="IPR048119">
    <property type="entry name" value="KwaB"/>
</dbReference>
<dbReference type="NCBIfam" id="NF041623">
    <property type="entry name" value="KwaB"/>
    <property type="match status" value="1"/>
</dbReference>
<reference evidence="1 2" key="1">
    <citation type="submission" date="2016-10" db="EMBL/GenBank/DDBJ databases">
        <authorList>
            <person name="de Groot N.N."/>
        </authorList>
    </citation>
    <scope>NUCLEOTIDE SEQUENCE [LARGE SCALE GENOMIC DNA]</scope>
    <source>
        <strain evidence="1 2">Nv1</strain>
    </source>
</reference>
<dbReference type="OrthoDB" id="9152440at2"/>
<dbReference type="AlphaFoldDB" id="A0A1H7KQP5"/>
<gene>
    <name evidence="1" type="ORF">SAMN05216387_103302</name>
</gene>
<dbReference type="InterPro" id="IPR032359">
    <property type="entry name" value="KwaB-like"/>
</dbReference>
<evidence type="ECO:0000313" key="1">
    <source>
        <dbReference type="EMBL" id="SEK88840.1"/>
    </source>
</evidence>
<sequence>MNKLKEDITEILNLRGVSAEVYFVLKVSEDYQIKEADLDKISQIQILEQCKDSIGKSILNEELALINISEADSRTDVIYKYDLAEIPEKLSCLQQVKDSNNFPEFNFDRDSLSDLEGILIVIGNHEKQLVIYKHQYPIYLLNKKAFNLIRMKNQNRFEKLDEDVLKINPTFELLYINNHYYVFNLKFLERVCGFHEAIMNGARAGIDIINASNLIDDITVLTNRLSNINFAKKLLKAAKNSPVLGIIPLEDIVGFASSHPLLKGKFKVNAEGTRLDLRTKASQDLFMKLLNDDLLHSELTKRFYDSVAKDKVEELAQA</sequence>
<dbReference type="EMBL" id="FOBH01000003">
    <property type="protein sequence ID" value="SEK88840.1"/>
    <property type="molecule type" value="Genomic_DNA"/>
</dbReference>
<dbReference type="Proteomes" id="UP000198620">
    <property type="component" value="Unassembled WGS sequence"/>
</dbReference>
<dbReference type="RefSeq" id="WP_090828139.1">
    <property type="nucleotide sequence ID" value="NZ_FOBH01000003.1"/>
</dbReference>
<evidence type="ECO:0000313" key="2">
    <source>
        <dbReference type="Proteomes" id="UP000198620"/>
    </source>
</evidence>
<dbReference type="STRING" id="1233.SAMN05216387_103302"/>
<protein>
    <recommendedName>
        <fullName evidence="3">DUF4868 domain-containing protein</fullName>
    </recommendedName>
</protein>
<keyword evidence="2" id="KW-1185">Reference proteome</keyword>
<name>A0A1H7KQP5_9PROT</name>
<proteinExistence type="predicted"/>
<accession>A0A1H7KQP5</accession>
<evidence type="ECO:0008006" key="3">
    <source>
        <dbReference type="Google" id="ProtNLM"/>
    </source>
</evidence>